<name>A0A142K8C6_9CAUD</name>
<accession>A0A142K8C6</accession>
<dbReference type="KEGG" id="vg:29124669"/>
<feature type="compositionally biased region" description="Basic and acidic residues" evidence="1">
    <location>
        <begin position="18"/>
        <end position="28"/>
    </location>
</feature>
<evidence type="ECO:0000313" key="2">
    <source>
        <dbReference type="EMBL" id="AMS02359.1"/>
    </source>
</evidence>
<reference evidence="3" key="1">
    <citation type="submission" date="2016-06" db="EMBL/GenBank/DDBJ databases">
        <authorList>
            <person name="Kjaerup R.B."/>
            <person name="Dalgaard T.S."/>
            <person name="Juul-Madsen H.R."/>
        </authorList>
    </citation>
    <scope>NUCLEOTIDE SEQUENCE [LARGE SCALE GENOMIC DNA]</scope>
</reference>
<dbReference type="GeneID" id="29124669"/>
<feature type="region of interest" description="Disordered" evidence="1">
    <location>
        <begin position="18"/>
        <end position="44"/>
    </location>
</feature>
<protein>
    <submittedName>
        <fullName evidence="2">Uncharacterized protein</fullName>
    </submittedName>
</protein>
<sequence length="44" mass="5525">MSFDGDYDEYIKKIEKEDRKTEQRAERFFKKKRKARAKRKRTGR</sequence>
<feature type="compositionally biased region" description="Basic residues" evidence="1">
    <location>
        <begin position="29"/>
        <end position="44"/>
    </location>
</feature>
<evidence type="ECO:0000256" key="1">
    <source>
        <dbReference type="SAM" id="MobiDB-lite"/>
    </source>
</evidence>
<evidence type="ECO:0000313" key="3">
    <source>
        <dbReference type="Proteomes" id="UP000201248"/>
    </source>
</evidence>
<gene>
    <name evidence="2" type="primary">67</name>
    <name evidence="2" type="ORF">SEA_HOTOROBO_67</name>
</gene>
<organism evidence="2 3">
    <name type="scientific">Gordonia phage Hotorobo</name>
    <dbReference type="NCBI Taxonomy" id="1821554"/>
    <lineage>
        <taxon>Viruses</taxon>
        <taxon>Duplodnaviria</taxon>
        <taxon>Heunggongvirae</taxon>
        <taxon>Uroviricota</taxon>
        <taxon>Caudoviricetes</taxon>
        <taxon>Montyvirus</taxon>
        <taxon>Montyvirus monty</taxon>
    </lineage>
</organism>
<proteinExistence type="predicted"/>
<dbReference type="Proteomes" id="UP000201248">
    <property type="component" value="Segment"/>
</dbReference>
<dbReference type="RefSeq" id="YP_009301017.1">
    <property type="nucleotide sequence ID" value="NC_031229.1"/>
</dbReference>
<dbReference type="EMBL" id="KU963245">
    <property type="protein sequence ID" value="AMS02359.1"/>
    <property type="molecule type" value="Genomic_DNA"/>
</dbReference>